<dbReference type="GO" id="GO:0016787">
    <property type="term" value="F:hydrolase activity"/>
    <property type="evidence" value="ECO:0007669"/>
    <property type="project" value="UniProtKB-KW"/>
</dbReference>
<dbReference type="InterPro" id="IPR037038">
    <property type="entry name" value="HepT-like_sf"/>
</dbReference>
<dbReference type="PANTHER" id="PTHR33397:SF3">
    <property type="entry name" value="MRNA NUCLEASE HEPT"/>
    <property type="match status" value="1"/>
</dbReference>
<reference evidence="5" key="1">
    <citation type="submission" date="2019-08" db="EMBL/GenBank/DDBJ databases">
        <authorList>
            <person name="Kucharzyk K."/>
            <person name="Murdoch R.W."/>
            <person name="Higgins S."/>
            <person name="Loffler F."/>
        </authorList>
    </citation>
    <scope>NUCLEOTIDE SEQUENCE</scope>
</reference>
<comment type="caution">
    <text evidence="5">The sequence shown here is derived from an EMBL/GenBank/DDBJ whole genome shotgun (WGS) entry which is preliminary data.</text>
</comment>
<evidence type="ECO:0000256" key="2">
    <source>
        <dbReference type="ARBA" id="ARBA00022722"/>
    </source>
</evidence>
<protein>
    <recommendedName>
        <fullName evidence="6">DUF86 domain-containing protein</fullName>
    </recommendedName>
</protein>
<keyword evidence="1" id="KW-1277">Toxin-antitoxin system</keyword>
<evidence type="ECO:0000256" key="4">
    <source>
        <dbReference type="ARBA" id="ARBA00024207"/>
    </source>
</evidence>
<comment type="similarity">
    <text evidence="4">Belongs to the HepT RNase toxin family.</text>
</comment>
<keyword evidence="2" id="KW-0540">Nuclease</keyword>
<evidence type="ECO:0000256" key="3">
    <source>
        <dbReference type="ARBA" id="ARBA00022801"/>
    </source>
</evidence>
<dbReference type="InterPro" id="IPR052379">
    <property type="entry name" value="Type_VII_TA_RNase"/>
</dbReference>
<dbReference type="GO" id="GO:0110001">
    <property type="term" value="C:toxin-antitoxin complex"/>
    <property type="evidence" value="ECO:0007669"/>
    <property type="project" value="InterPro"/>
</dbReference>
<gene>
    <name evidence="5" type="ORF">SDC9_203874</name>
</gene>
<sequence length="80" mass="9369">MHIVSVKKLGIPQNSWDSFEVLNKNHILSDSLTKKLKAMVGFRNIAVHNYQAVNIEILRDVIEKHTEDFFEFIFEINKIL</sequence>
<dbReference type="GO" id="GO:0004540">
    <property type="term" value="F:RNA nuclease activity"/>
    <property type="evidence" value="ECO:0007669"/>
    <property type="project" value="InterPro"/>
</dbReference>
<dbReference type="Gene3D" id="1.20.120.580">
    <property type="entry name" value="bsu32300-like"/>
    <property type="match status" value="1"/>
</dbReference>
<evidence type="ECO:0008006" key="6">
    <source>
        <dbReference type="Google" id="ProtNLM"/>
    </source>
</evidence>
<dbReference type="InterPro" id="IPR008201">
    <property type="entry name" value="HepT-like"/>
</dbReference>
<proteinExistence type="inferred from homology"/>
<dbReference type="NCBIfam" id="NF047751">
    <property type="entry name" value="HepT_toxin"/>
    <property type="match status" value="1"/>
</dbReference>
<dbReference type="AlphaFoldDB" id="A0A645IXP7"/>
<organism evidence="5">
    <name type="scientific">bioreactor metagenome</name>
    <dbReference type="NCBI Taxonomy" id="1076179"/>
    <lineage>
        <taxon>unclassified sequences</taxon>
        <taxon>metagenomes</taxon>
        <taxon>ecological metagenomes</taxon>
    </lineage>
</organism>
<dbReference type="Pfam" id="PF01934">
    <property type="entry name" value="HepT-like"/>
    <property type="match status" value="1"/>
</dbReference>
<dbReference type="PANTHER" id="PTHR33397">
    <property type="entry name" value="UPF0331 PROTEIN YUTE"/>
    <property type="match status" value="1"/>
</dbReference>
<name>A0A645IXP7_9ZZZZ</name>
<evidence type="ECO:0000256" key="1">
    <source>
        <dbReference type="ARBA" id="ARBA00022649"/>
    </source>
</evidence>
<evidence type="ECO:0000313" key="5">
    <source>
        <dbReference type="EMBL" id="MPN56188.1"/>
    </source>
</evidence>
<dbReference type="EMBL" id="VSSQ01126233">
    <property type="protein sequence ID" value="MPN56188.1"/>
    <property type="molecule type" value="Genomic_DNA"/>
</dbReference>
<keyword evidence="3" id="KW-0378">Hydrolase</keyword>
<accession>A0A645IXP7</accession>